<dbReference type="Gene3D" id="2.30.110.10">
    <property type="entry name" value="Electron Transport, Fmn-binding Protein, Chain A"/>
    <property type="match status" value="1"/>
</dbReference>
<dbReference type="Pfam" id="PF01243">
    <property type="entry name" value="PNPOx_N"/>
    <property type="match status" value="1"/>
</dbReference>
<name>A0A852RP13_9ACTN</name>
<reference evidence="2 3" key="1">
    <citation type="submission" date="2020-07" db="EMBL/GenBank/DDBJ databases">
        <title>Sequencing the genomes of 1000 actinobacteria strains.</title>
        <authorList>
            <person name="Klenk H.-P."/>
        </authorList>
    </citation>
    <scope>NUCLEOTIDE SEQUENCE [LARGE SCALE GENOMIC DNA]</scope>
    <source>
        <strain evidence="2 3">DSM 19082</strain>
    </source>
</reference>
<dbReference type="InterPro" id="IPR011576">
    <property type="entry name" value="Pyridox_Oxase_N"/>
</dbReference>
<protein>
    <recommendedName>
        <fullName evidence="1">Pyridoxamine 5'-phosphate oxidase N-terminal domain-containing protein</fullName>
    </recommendedName>
</protein>
<accession>A0A852RP13</accession>
<gene>
    <name evidence="2" type="ORF">BJ958_001300</name>
</gene>
<dbReference type="Proteomes" id="UP000582231">
    <property type="component" value="Unassembled WGS sequence"/>
</dbReference>
<feature type="domain" description="Pyridoxamine 5'-phosphate oxidase N-terminal" evidence="1">
    <location>
        <begin position="30"/>
        <end position="135"/>
    </location>
</feature>
<dbReference type="SUPFAM" id="SSF50475">
    <property type="entry name" value="FMN-binding split barrel"/>
    <property type="match status" value="1"/>
</dbReference>
<dbReference type="InterPro" id="IPR012349">
    <property type="entry name" value="Split_barrel_FMN-bd"/>
</dbReference>
<evidence type="ECO:0000259" key="1">
    <source>
        <dbReference type="Pfam" id="PF01243"/>
    </source>
</evidence>
<organism evidence="2 3">
    <name type="scientific">Nocardioides kongjuensis</name>
    <dbReference type="NCBI Taxonomy" id="349522"/>
    <lineage>
        <taxon>Bacteria</taxon>
        <taxon>Bacillati</taxon>
        <taxon>Actinomycetota</taxon>
        <taxon>Actinomycetes</taxon>
        <taxon>Propionibacteriales</taxon>
        <taxon>Nocardioidaceae</taxon>
        <taxon>Nocardioides</taxon>
    </lineage>
</organism>
<sequence>MADFDPPPARDRATRQADTRALLATPAIDVWVATASADGVPHLVPVSLAWVGERVVVALEAGSITARNLLASGVARLGVGPTRDVAMIDAVLERSVGVDDDPELGEAYAGQADWDPRGLPGYVFLVLRAERIQAWRESNEITGRTILRSGEWLAP</sequence>
<dbReference type="RefSeq" id="WP_179726093.1">
    <property type="nucleotide sequence ID" value="NZ_BAABEF010000001.1"/>
</dbReference>
<evidence type="ECO:0000313" key="2">
    <source>
        <dbReference type="EMBL" id="NYD29754.1"/>
    </source>
</evidence>
<comment type="caution">
    <text evidence="2">The sequence shown here is derived from an EMBL/GenBank/DDBJ whole genome shotgun (WGS) entry which is preliminary data.</text>
</comment>
<proteinExistence type="predicted"/>
<dbReference type="EMBL" id="JACCBF010000001">
    <property type="protein sequence ID" value="NYD29754.1"/>
    <property type="molecule type" value="Genomic_DNA"/>
</dbReference>
<dbReference type="AlphaFoldDB" id="A0A852RP13"/>
<keyword evidence="3" id="KW-1185">Reference proteome</keyword>
<evidence type="ECO:0000313" key="3">
    <source>
        <dbReference type="Proteomes" id="UP000582231"/>
    </source>
</evidence>